<evidence type="ECO:0008006" key="3">
    <source>
        <dbReference type="Google" id="ProtNLM"/>
    </source>
</evidence>
<comment type="caution">
    <text evidence="1">The sequence shown here is derived from an EMBL/GenBank/DDBJ whole genome shotgun (WGS) entry which is preliminary data.</text>
</comment>
<organism evidence="1 2">
    <name type="scientific">Candidatus Kaiserbacteria bacterium RIFCSPLOWO2_01_FULL_51_21</name>
    <dbReference type="NCBI Taxonomy" id="1798508"/>
    <lineage>
        <taxon>Bacteria</taxon>
        <taxon>Candidatus Kaiseribacteriota</taxon>
    </lineage>
</organism>
<dbReference type="Proteomes" id="UP000179115">
    <property type="component" value="Unassembled WGS sequence"/>
</dbReference>
<accession>A0A1F6ECT5</accession>
<sequence length="82" mass="9500">MVVNVSVSKQSNESSTSLIRRFQKRVQGSGILRHSRKIRYRARTVSKFVRKKQALKLLEKRARYEELSKLGKLPAGVERRSS</sequence>
<evidence type="ECO:0000313" key="2">
    <source>
        <dbReference type="Proteomes" id="UP000179115"/>
    </source>
</evidence>
<gene>
    <name evidence="1" type="ORF">A3A35_01830</name>
</gene>
<name>A0A1F6ECT5_9BACT</name>
<protein>
    <recommendedName>
        <fullName evidence="3">30S ribosomal protein S21</fullName>
    </recommendedName>
</protein>
<dbReference type="AlphaFoldDB" id="A0A1F6ECT5"/>
<reference evidence="1 2" key="1">
    <citation type="journal article" date="2016" name="Nat. Commun.">
        <title>Thousands of microbial genomes shed light on interconnected biogeochemical processes in an aquifer system.</title>
        <authorList>
            <person name="Anantharaman K."/>
            <person name="Brown C.T."/>
            <person name="Hug L.A."/>
            <person name="Sharon I."/>
            <person name="Castelle C.J."/>
            <person name="Probst A.J."/>
            <person name="Thomas B.C."/>
            <person name="Singh A."/>
            <person name="Wilkins M.J."/>
            <person name="Karaoz U."/>
            <person name="Brodie E.L."/>
            <person name="Williams K.H."/>
            <person name="Hubbard S.S."/>
            <person name="Banfield J.F."/>
        </authorList>
    </citation>
    <scope>NUCLEOTIDE SEQUENCE [LARGE SCALE GENOMIC DNA]</scope>
</reference>
<dbReference type="STRING" id="1798508.A3A35_01830"/>
<dbReference type="EMBL" id="MFLV01000018">
    <property type="protein sequence ID" value="OGG71493.1"/>
    <property type="molecule type" value="Genomic_DNA"/>
</dbReference>
<proteinExistence type="predicted"/>
<evidence type="ECO:0000313" key="1">
    <source>
        <dbReference type="EMBL" id="OGG71493.1"/>
    </source>
</evidence>